<reference evidence="1 2" key="1">
    <citation type="journal article" date="2013" name="Genome Announc.">
        <title>Draft Genome Sequence of Indibacter alkaliphilus Strain LW1T, Isolated from Lonar Lake, a Haloalkaline Lake in the Buldana District of Maharashtra, India.</title>
        <authorList>
            <person name="Singh A."/>
            <person name="Kumar Jangir P."/>
            <person name="Sharma R."/>
            <person name="Singh A."/>
            <person name="Kumar Pinnaka A."/>
            <person name="Shivaji S."/>
        </authorList>
    </citation>
    <scope>NUCLEOTIDE SEQUENCE [LARGE SCALE GENOMIC DNA]</scope>
    <source>
        <strain evidence="2">CCUG 57479 / KCTC 22604 / LW1</strain>
    </source>
</reference>
<dbReference type="RefSeq" id="WP_009034774.1">
    <property type="nucleotide sequence ID" value="NZ_ALWO02000014.1"/>
</dbReference>
<evidence type="ECO:0000313" key="2">
    <source>
        <dbReference type="Proteomes" id="UP000006073"/>
    </source>
</evidence>
<comment type="caution">
    <text evidence="1">The sequence shown here is derived from an EMBL/GenBank/DDBJ whole genome shotgun (WGS) entry which is preliminary data.</text>
</comment>
<dbReference type="Pfam" id="PF12787">
    <property type="entry name" value="EcsC"/>
    <property type="match status" value="1"/>
</dbReference>
<dbReference type="AlphaFoldDB" id="S2EAA2"/>
<dbReference type="Proteomes" id="UP000006073">
    <property type="component" value="Unassembled WGS sequence"/>
</dbReference>
<protein>
    <submittedName>
        <fullName evidence="1">EcsC protein</fullName>
    </submittedName>
</protein>
<keyword evidence="2" id="KW-1185">Reference proteome</keyword>
<proteinExistence type="predicted"/>
<gene>
    <name evidence="1" type="ORF">A33Q_0641</name>
</gene>
<dbReference type="STRING" id="1189612.A33Q_0641"/>
<accession>S2EAA2</accession>
<dbReference type="OrthoDB" id="1705901at2"/>
<dbReference type="PANTHER" id="PTHR41260:SF1">
    <property type="entry name" value="PROTEIN ECSC"/>
    <property type="match status" value="1"/>
</dbReference>
<dbReference type="InterPro" id="IPR024787">
    <property type="entry name" value="EcsC"/>
</dbReference>
<dbReference type="PANTHER" id="PTHR41260">
    <property type="entry name" value="PROTEIN ECSC"/>
    <property type="match status" value="1"/>
</dbReference>
<evidence type="ECO:0000313" key="1">
    <source>
        <dbReference type="EMBL" id="EOZ99263.1"/>
    </source>
</evidence>
<name>S2EAA2_INDAL</name>
<dbReference type="EMBL" id="ALWO02000014">
    <property type="protein sequence ID" value="EOZ99263.1"/>
    <property type="molecule type" value="Genomic_DNA"/>
</dbReference>
<sequence length="249" mass="28488">MNSTKDYLEEHYEEIVFAEMSSWLAKNHKRPSILNLITKGTQKTINQIIPQKVHRVITFAIENMIKGLLFGTKYITPKPLEGLKLKEREEKVDRIIKFYKNTASAEGAITGAGGILMGFADFPAFLSIKIKMLCEIAAAYGIDVKSFQERLFMLYVFKLAFSSQESRNETVKVIEDWDAHTALLPMDEADFDWMEFQLEYRDYMDLAKLAQLIPVIGAGVGAVANYQLSALLGETAKQCYRVRYFKWDL</sequence>
<dbReference type="eggNOG" id="COG2217">
    <property type="taxonomic scope" value="Bacteria"/>
</dbReference>
<organism evidence="1 2">
    <name type="scientific">Indibacter alkaliphilus (strain CCUG 57479 / KCTC 22604 / LW1)</name>
    <dbReference type="NCBI Taxonomy" id="1189612"/>
    <lineage>
        <taxon>Bacteria</taxon>
        <taxon>Pseudomonadati</taxon>
        <taxon>Bacteroidota</taxon>
        <taxon>Cytophagia</taxon>
        <taxon>Cytophagales</taxon>
        <taxon>Cyclobacteriaceae</taxon>
    </lineage>
</organism>